<dbReference type="OrthoDB" id="2727672at2759"/>
<keyword evidence="7" id="KW-1185">Reference proteome</keyword>
<keyword evidence="3" id="KW-0862">Zinc</keyword>
<dbReference type="InterPro" id="IPR002893">
    <property type="entry name" value="Znf_MYND"/>
</dbReference>
<name>A0A9P3L9Y9_9APHY</name>
<sequence>MSGQHRDDREIRRSLQSCYNEPQCWKTRQECKMQTCSKCKVAIYCSTACQKTNWPVHKRMCSTIQSERDALRTADLEMILQRAATRGPAPTLLPAQLGDEFCDFMRHFHYYLFTGALNCFRVAPGRSDVAGWDTDCFFVILKRRPTGSFPPRTPTWARFRLEVACRREWACVRGYTRELPSYTEFAESRIALLEQVKQQDRDGAVLVIWIAMICYDLNTMIQAPLMKFVSPHVIRNEANVVPGAPDPEEWLMNIVQSFTAAASR</sequence>
<evidence type="ECO:0000313" key="6">
    <source>
        <dbReference type="EMBL" id="GJE87024.1"/>
    </source>
</evidence>
<dbReference type="AlphaFoldDB" id="A0A9P3L9Y9"/>
<feature type="domain" description="MYND-type" evidence="5">
    <location>
        <begin position="24"/>
        <end position="61"/>
    </location>
</feature>
<evidence type="ECO:0000259" key="5">
    <source>
        <dbReference type="PROSITE" id="PS50865"/>
    </source>
</evidence>
<evidence type="ECO:0000256" key="4">
    <source>
        <dbReference type="PROSITE-ProRule" id="PRU00134"/>
    </source>
</evidence>
<protein>
    <submittedName>
        <fullName evidence="6">Zinc finger MYND domain-containing protein</fullName>
    </submittedName>
</protein>
<dbReference type="SUPFAM" id="SSF144232">
    <property type="entry name" value="HIT/MYND zinc finger-like"/>
    <property type="match status" value="1"/>
</dbReference>
<evidence type="ECO:0000256" key="3">
    <source>
        <dbReference type="ARBA" id="ARBA00022833"/>
    </source>
</evidence>
<evidence type="ECO:0000313" key="7">
    <source>
        <dbReference type="Proteomes" id="UP000703269"/>
    </source>
</evidence>
<evidence type="ECO:0000256" key="1">
    <source>
        <dbReference type="ARBA" id="ARBA00022723"/>
    </source>
</evidence>
<dbReference type="Proteomes" id="UP000703269">
    <property type="component" value="Unassembled WGS sequence"/>
</dbReference>
<dbReference type="GO" id="GO:0008270">
    <property type="term" value="F:zinc ion binding"/>
    <property type="evidence" value="ECO:0007669"/>
    <property type="project" value="UniProtKB-KW"/>
</dbReference>
<evidence type="ECO:0000256" key="2">
    <source>
        <dbReference type="ARBA" id="ARBA00022771"/>
    </source>
</evidence>
<accession>A0A9P3L9Y9</accession>
<reference evidence="6 7" key="1">
    <citation type="submission" date="2021-08" db="EMBL/GenBank/DDBJ databases">
        <title>Draft Genome Sequence of Phanerochaete sordida strain YK-624.</title>
        <authorList>
            <person name="Mori T."/>
            <person name="Dohra H."/>
            <person name="Suzuki T."/>
            <person name="Kawagishi H."/>
            <person name="Hirai H."/>
        </authorList>
    </citation>
    <scope>NUCLEOTIDE SEQUENCE [LARGE SCALE GENOMIC DNA]</scope>
    <source>
        <strain evidence="6 7">YK-624</strain>
    </source>
</reference>
<dbReference type="Pfam" id="PF01753">
    <property type="entry name" value="zf-MYND"/>
    <property type="match status" value="1"/>
</dbReference>
<dbReference type="Gene3D" id="6.10.140.2220">
    <property type="match status" value="1"/>
</dbReference>
<gene>
    <name evidence="6" type="ORF">PsYK624_031070</name>
</gene>
<dbReference type="EMBL" id="BPQB01000005">
    <property type="protein sequence ID" value="GJE87024.1"/>
    <property type="molecule type" value="Genomic_DNA"/>
</dbReference>
<keyword evidence="1" id="KW-0479">Metal-binding</keyword>
<keyword evidence="2 4" id="KW-0863">Zinc-finger</keyword>
<comment type="caution">
    <text evidence="6">The sequence shown here is derived from an EMBL/GenBank/DDBJ whole genome shotgun (WGS) entry which is preliminary data.</text>
</comment>
<organism evidence="6 7">
    <name type="scientific">Phanerochaete sordida</name>
    <dbReference type="NCBI Taxonomy" id="48140"/>
    <lineage>
        <taxon>Eukaryota</taxon>
        <taxon>Fungi</taxon>
        <taxon>Dikarya</taxon>
        <taxon>Basidiomycota</taxon>
        <taxon>Agaricomycotina</taxon>
        <taxon>Agaricomycetes</taxon>
        <taxon>Polyporales</taxon>
        <taxon>Phanerochaetaceae</taxon>
        <taxon>Phanerochaete</taxon>
    </lineage>
</organism>
<proteinExistence type="predicted"/>
<dbReference type="PROSITE" id="PS50865">
    <property type="entry name" value="ZF_MYND_2"/>
    <property type="match status" value="1"/>
</dbReference>